<dbReference type="EMBL" id="VXIT01000013">
    <property type="protein sequence ID" value="KAA6408690.1"/>
    <property type="molecule type" value="Genomic_DNA"/>
</dbReference>
<proteinExistence type="predicted"/>
<reference evidence="2 3" key="1">
    <citation type="submission" date="2019-09" db="EMBL/GenBank/DDBJ databases">
        <title>The hologenome of the rock-dwelling lichen Lasallia pustulata.</title>
        <authorList>
            <person name="Greshake Tzovaras B."/>
            <person name="Segers F."/>
            <person name="Bicker A."/>
            <person name="Dal Grande F."/>
            <person name="Otte J."/>
            <person name="Hankeln T."/>
            <person name="Schmitt I."/>
            <person name="Ebersberger I."/>
        </authorList>
    </citation>
    <scope>NUCLEOTIDE SEQUENCE [LARGE SCALE GENOMIC DNA]</scope>
    <source>
        <strain evidence="2">A1-1</strain>
    </source>
</reference>
<evidence type="ECO:0000256" key="1">
    <source>
        <dbReference type="SAM" id="MobiDB-lite"/>
    </source>
</evidence>
<dbReference type="AlphaFoldDB" id="A0A5M8PIE7"/>
<feature type="region of interest" description="Disordered" evidence="1">
    <location>
        <begin position="328"/>
        <end position="356"/>
    </location>
</feature>
<name>A0A5M8PIE7_9LECA</name>
<evidence type="ECO:0000313" key="3">
    <source>
        <dbReference type="Proteomes" id="UP000324767"/>
    </source>
</evidence>
<protein>
    <submittedName>
        <fullName evidence="2">Uncharacterized protein</fullName>
    </submittedName>
</protein>
<dbReference type="OrthoDB" id="3485856at2759"/>
<comment type="caution">
    <text evidence="2">The sequence shown here is derived from an EMBL/GenBank/DDBJ whole genome shotgun (WGS) entry which is preliminary data.</text>
</comment>
<dbReference type="Proteomes" id="UP000324767">
    <property type="component" value="Unassembled WGS sequence"/>
</dbReference>
<sequence>MLILAITTATDNATLFEAHSLTKIMDDFLTTIEAYHSVLSGLSAESSTSRYQDLALRKRLASHLQSITPLIAVAAFKAANDPDDALYDRYHARNKTLVEDIDNLVVYKQISKGAGGSEDKPTELINPRDFAPILFFTELPLTCSHVERAVGLYHKLTHNLHLASPMNYDFFPSAGKFVIRMLTPIHKLLLTQVVREITRQLQTIALGDSPSPRFAQDIEYGASATIDSSKAGYGRHDPDGQFQHFDTNLPGVVVEVAYSQKKRDLWRLADDYILGLDGSIPLVVGLNIEYRAKHATLSIWRPRVWITDAGMEELSVEQTVIDHVICDEDGTPNPDQCSENPRPPTPKGSVYHSLLD</sequence>
<evidence type="ECO:0000313" key="2">
    <source>
        <dbReference type="EMBL" id="KAA6408690.1"/>
    </source>
</evidence>
<gene>
    <name evidence="2" type="ORF">FRX48_07772</name>
</gene>
<organism evidence="2 3">
    <name type="scientific">Lasallia pustulata</name>
    <dbReference type="NCBI Taxonomy" id="136370"/>
    <lineage>
        <taxon>Eukaryota</taxon>
        <taxon>Fungi</taxon>
        <taxon>Dikarya</taxon>
        <taxon>Ascomycota</taxon>
        <taxon>Pezizomycotina</taxon>
        <taxon>Lecanoromycetes</taxon>
        <taxon>OSLEUM clade</taxon>
        <taxon>Umbilicariomycetidae</taxon>
        <taxon>Umbilicariales</taxon>
        <taxon>Umbilicariaceae</taxon>
        <taxon>Lasallia</taxon>
    </lineage>
</organism>
<accession>A0A5M8PIE7</accession>